<sequence length="130" mass="14438">MTPSRAASPLQCLARRNPPCGRSAPLAGHRFTPDAPLRSPPPPYPPPHRTPAPRLPRIRTLPASHPVRIPPLATGIHQGLPGCINIRCHWDPSRLGQPRLPIPANCCSSWKEVNEKVQTGWCRKYLEDFI</sequence>
<evidence type="ECO:0000256" key="1">
    <source>
        <dbReference type="SAM" id="MobiDB-lite"/>
    </source>
</evidence>
<accession>A0A0A8XQU1</accession>
<proteinExistence type="predicted"/>
<reference evidence="2" key="2">
    <citation type="journal article" date="2015" name="Data Brief">
        <title>Shoot transcriptome of the giant reed, Arundo donax.</title>
        <authorList>
            <person name="Barrero R.A."/>
            <person name="Guerrero F.D."/>
            <person name="Moolhuijzen P."/>
            <person name="Goolsby J.A."/>
            <person name="Tidwell J."/>
            <person name="Bellgard S.E."/>
            <person name="Bellgard M.I."/>
        </authorList>
    </citation>
    <scope>NUCLEOTIDE SEQUENCE</scope>
    <source>
        <tissue evidence="2">Shoot tissue taken approximately 20 cm above the soil surface</tissue>
    </source>
</reference>
<dbReference type="EMBL" id="GBRH01282880">
    <property type="protein sequence ID" value="JAD15015.1"/>
    <property type="molecule type" value="Transcribed_RNA"/>
</dbReference>
<reference evidence="2" key="1">
    <citation type="submission" date="2014-09" db="EMBL/GenBank/DDBJ databases">
        <authorList>
            <person name="Magalhaes I.L.F."/>
            <person name="Oliveira U."/>
            <person name="Santos F.R."/>
            <person name="Vidigal T.H.D.A."/>
            <person name="Brescovit A.D."/>
            <person name="Santos A.J."/>
        </authorList>
    </citation>
    <scope>NUCLEOTIDE SEQUENCE</scope>
    <source>
        <tissue evidence="2">Shoot tissue taken approximately 20 cm above the soil surface</tissue>
    </source>
</reference>
<dbReference type="AlphaFoldDB" id="A0A0A8XQU1"/>
<protein>
    <submittedName>
        <fullName evidence="2">Uncharacterized protein</fullName>
    </submittedName>
</protein>
<organism evidence="2">
    <name type="scientific">Arundo donax</name>
    <name type="common">Giant reed</name>
    <name type="synonym">Donax arundinaceus</name>
    <dbReference type="NCBI Taxonomy" id="35708"/>
    <lineage>
        <taxon>Eukaryota</taxon>
        <taxon>Viridiplantae</taxon>
        <taxon>Streptophyta</taxon>
        <taxon>Embryophyta</taxon>
        <taxon>Tracheophyta</taxon>
        <taxon>Spermatophyta</taxon>
        <taxon>Magnoliopsida</taxon>
        <taxon>Liliopsida</taxon>
        <taxon>Poales</taxon>
        <taxon>Poaceae</taxon>
        <taxon>PACMAD clade</taxon>
        <taxon>Arundinoideae</taxon>
        <taxon>Arundineae</taxon>
        <taxon>Arundo</taxon>
    </lineage>
</organism>
<feature type="compositionally biased region" description="Pro residues" evidence="1">
    <location>
        <begin position="38"/>
        <end position="54"/>
    </location>
</feature>
<feature type="region of interest" description="Disordered" evidence="1">
    <location>
        <begin position="1"/>
        <end position="57"/>
    </location>
</feature>
<evidence type="ECO:0000313" key="2">
    <source>
        <dbReference type="EMBL" id="JAD15015.1"/>
    </source>
</evidence>
<name>A0A0A8XQU1_ARUDO</name>